<protein>
    <submittedName>
        <fullName evidence="1">Uncharacterized protein</fullName>
    </submittedName>
</protein>
<gene>
    <name evidence="1" type="ORF">FIBSPDRAFT_712838</name>
</gene>
<dbReference type="EMBL" id="KV417760">
    <property type="protein sequence ID" value="KZP07141.1"/>
    <property type="molecule type" value="Genomic_DNA"/>
</dbReference>
<evidence type="ECO:0000313" key="1">
    <source>
        <dbReference type="EMBL" id="KZP07141.1"/>
    </source>
</evidence>
<evidence type="ECO:0000313" key="2">
    <source>
        <dbReference type="Proteomes" id="UP000076532"/>
    </source>
</evidence>
<dbReference type="AlphaFoldDB" id="A0A167XEZ3"/>
<sequence>MNPPAVMPPSFDSVHRKAISAAASLLPDQTIDRTPDSDFSRSISTADIEQVKAIIDKHPPKSARGSDEIRYREVLCIPNDALRELFQAYRIIGLESCLLKTLTLLIALRLRKWMTSCNLLPDSQNGFRSGNRTNNNSFILRCAIEKACASRKPLYICFVDFSNAFPWTDHAALWLKLHRQGVGGPMFD</sequence>
<dbReference type="Proteomes" id="UP000076532">
    <property type="component" value="Unassembled WGS sequence"/>
</dbReference>
<feature type="non-terminal residue" evidence="1">
    <location>
        <position position="188"/>
    </location>
</feature>
<dbReference type="STRING" id="436010.A0A167XEZ3"/>
<name>A0A167XEZ3_9AGAM</name>
<dbReference type="OrthoDB" id="3049395at2759"/>
<reference evidence="1 2" key="1">
    <citation type="journal article" date="2016" name="Mol. Biol. Evol.">
        <title>Comparative Genomics of Early-Diverging Mushroom-Forming Fungi Provides Insights into the Origins of Lignocellulose Decay Capabilities.</title>
        <authorList>
            <person name="Nagy L.G."/>
            <person name="Riley R."/>
            <person name="Tritt A."/>
            <person name="Adam C."/>
            <person name="Daum C."/>
            <person name="Floudas D."/>
            <person name="Sun H."/>
            <person name="Yadav J.S."/>
            <person name="Pangilinan J."/>
            <person name="Larsson K.H."/>
            <person name="Matsuura K."/>
            <person name="Barry K."/>
            <person name="Labutti K."/>
            <person name="Kuo R."/>
            <person name="Ohm R.A."/>
            <person name="Bhattacharya S.S."/>
            <person name="Shirouzu T."/>
            <person name="Yoshinaga Y."/>
            <person name="Martin F.M."/>
            <person name="Grigoriev I.V."/>
            <person name="Hibbett D.S."/>
        </authorList>
    </citation>
    <scope>NUCLEOTIDE SEQUENCE [LARGE SCALE GENOMIC DNA]</scope>
    <source>
        <strain evidence="1 2">CBS 109695</strain>
    </source>
</reference>
<proteinExistence type="predicted"/>
<organism evidence="1 2">
    <name type="scientific">Athelia psychrophila</name>
    <dbReference type="NCBI Taxonomy" id="1759441"/>
    <lineage>
        <taxon>Eukaryota</taxon>
        <taxon>Fungi</taxon>
        <taxon>Dikarya</taxon>
        <taxon>Basidiomycota</taxon>
        <taxon>Agaricomycotina</taxon>
        <taxon>Agaricomycetes</taxon>
        <taxon>Agaricomycetidae</taxon>
        <taxon>Atheliales</taxon>
        <taxon>Atheliaceae</taxon>
        <taxon>Athelia</taxon>
    </lineage>
</organism>
<accession>A0A167XEZ3</accession>
<keyword evidence="2" id="KW-1185">Reference proteome</keyword>